<name>A0ABS9I0G6_9PSED</name>
<evidence type="ECO:0000259" key="5">
    <source>
        <dbReference type="PROSITE" id="PS50931"/>
    </source>
</evidence>
<organism evidence="6 7">
    <name type="scientific">Pseudomonas petrae</name>
    <dbReference type="NCBI Taxonomy" id="2912190"/>
    <lineage>
        <taxon>Bacteria</taxon>
        <taxon>Pseudomonadati</taxon>
        <taxon>Pseudomonadota</taxon>
        <taxon>Gammaproteobacteria</taxon>
        <taxon>Pseudomonadales</taxon>
        <taxon>Pseudomonadaceae</taxon>
        <taxon>Pseudomonas</taxon>
    </lineage>
</organism>
<dbReference type="Pfam" id="PF03466">
    <property type="entry name" value="LysR_substrate"/>
    <property type="match status" value="1"/>
</dbReference>
<dbReference type="EMBL" id="JAKJXH010000003">
    <property type="protein sequence ID" value="MCF7541303.1"/>
    <property type="molecule type" value="Genomic_DNA"/>
</dbReference>
<dbReference type="Gene3D" id="3.40.190.290">
    <property type="match status" value="1"/>
</dbReference>
<dbReference type="PROSITE" id="PS50931">
    <property type="entry name" value="HTH_LYSR"/>
    <property type="match status" value="1"/>
</dbReference>
<evidence type="ECO:0000256" key="1">
    <source>
        <dbReference type="ARBA" id="ARBA00009437"/>
    </source>
</evidence>
<dbReference type="InterPro" id="IPR036390">
    <property type="entry name" value="WH_DNA-bd_sf"/>
</dbReference>
<dbReference type="InterPro" id="IPR058163">
    <property type="entry name" value="LysR-type_TF_proteobact-type"/>
</dbReference>
<keyword evidence="4" id="KW-0804">Transcription</keyword>
<gene>
    <name evidence="6" type="ORF">L4G47_03600</name>
</gene>
<dbReference type="Proteomes" id="UP001162905">
    <property type="component" value="Unassembled WGS sequence"/>
</dbReference>
<dbReference type="PANTHER" id="PTHR30537">
    <property type="entry name" value="HTH-TYPE TRANSCRIPTIONAL REGULATOR"/>
    <property type="match status" value="1"/>
</dbReference>
<dbReference type="SUPFAM" id="SSF53850">
    <property type="entry name" value="Periplasmic binding protein-like II"/>
    <property type="match status" value="1"/>
</dbReference>
<dbReference type="SUPFAM" id="SSF46785">
    <property type="entry name" value="Winged helix' DNA-binding domain"/>
    <property type="match status" value="1"/>
</dbReference>
<evidence type="ECO:0000313" key="7">
    <source>
        <dbReference type="Proteomes" id="UP001162905"/>
    </source>
</evidence>
<dbReference type="InterPro" id="IPR005119">
    <property type="entry name" value="LysR_subst-bd"/>
</dbReference>
<evidence type="ECO:0000256" key="2">
    <source>
        <dbReference type="ARBA" id="ARBA00023015"/>
    </source>
</evidence>
<keyword evidence="7" id="KW-1185">Reference proteome</keyword>
<dbReference type="Gene3D" id="1.10.10.10">
    <property type="entry name" value="Winged helix-like DNA-binding domain superfamily/Winged helix DNA-binding domain"/>
    <property type="match status" value="1"/>
</dbReference>
<dbReference type="RefSeq" id="WP_237250580.1">
    <property type="nucleotide sequence ID" value="NZ_JAKJXE010000016.1"/>
</dbReference>
<dbReference type="InterPro" id="IPR000847">
    <property type="entry name" value="LysR_HTH_N"/>
</dbReference>
<accession>A0ABS9I0G6</accession>
<dbReference type="InterPro" id="IPR036388">
    <property type="entry name" value="WH-like_DNA-bd_sf"/>
</dbReference>
<comment type="similarity">
    <text evidence="1">Belongs to the LysR transcriptional regulatory family.</text>
</comment>
<protein>
    <submittedName>
        <fullName evidence="6">LysR substrate-binding domain-containing protein</fullName>
    </submittedName>
</protein>
<feature type="domain" description="HTH lysR-type" evidence="5">
    <location>
        <begin position="7"/>
        <end position="64"/>
    </location>
</feature>
<dbReference type="CDD" id="cd08422">
    <property type="entry name" value="PBP2_CrgA_like"/>
    <property type="match status" value="1"/>
</dbReference>
<evidence type="ECO:0000313" key="6">
    <source>
        <dbReference type="EMBL" id="MCF7541303.1"/>
    </source>
</evidence>
<evidence type="ECO:0000256" key="3">
    <source>
        <dbReference type="ARBA" id="ARBA00023125"/>
    </source>
</evidence>
<keyword evidence="3" id="KW-0238">DNA-binding</keyword>
<proteinExistence type="inferred from homology"/>
<dbReference type="PANTHER" id="PTHR30537:SF66">
    <property type="entry name" value="IRON-REGULATED VIRULENCE REGULATORY PROTEIN IRGB"/>
    <property type="match status" value="1"/>
</dbReference>
<dbReference type="Pfam" id="PF00126">
    <property type="entry name" value="HTH_1"/>
    <property type="match status" value="1"/>
</dbReference>
<keyword evidence="2" id="KW-0805">Transcription regulation</keyword>
<comment type="caution">
    <text evidence="6">The sequence shown here is derived from an EMBL/GenBank/DDBJ whole genome shotgun (WGS) entry which is preliminary data.</text>
</comment>
<reference evidence="6" key="1">
    <citation type="submission" date="2022-01" db="EMBL/GenBank/DDBJ databases">
        <title>Pseudomonas sp. nov. isolated from Antarctic regolith.</title>
        <authorList>
            <person name="Novakova D."/>
            <person name="Sedlar K."/>
        </authorList>
    </citation>
    <scope>NUCLEOTIDE SEQUENCE</scope>
    <source>
        <strain evidence="6">P2647</strain>
    </source>
</reference>
<evidence type="ECO:0000256" key="4">
    <source>
        <dbReference type="ARBA" id="ARBA00023163"/>
    </source>
</evidence>
<sequence length="304" mass="33253">MSSLVNINLNRLEAFVAIVECGSLTGAAQTIGTTKAMVSMSLKLLEAELGCSLLTRTTRRMSLTDVGARFHADCLDILQRARTAIDQARQGHASLTGELRITSTQEFGAHVLVNALAAFSKLHPQLKINFSASTGLAELVSERFDLAIRMGHLGDSGYRALPLSKFSIVLVATPSYLASRNWSGNPTELQSLNWVMLTGFNAKMKLSKRDTPLARISLTAPSLIQTDSASAVLQLVLLHSGIAPLPEWMIGELLREGSLVRVLPEYDWPEQGAYAVFPNTQHVPTKVRSFIDFFRDFQPSEKGI</sequence>